<gene>
    <name evidence="1" type="ORF">M8818_007708</name>
</gene>
<dbReference type="Proteomes" id="UP001320706">
    <property type="component" value="Unassembled WGS sequence"/>
</dbReference>
<proteinExistence type="predicted"/>
<dbReference type="EMBL" id="JAMKPW020000044">
    <property type="protein sequence ID" value="KAK8192538.1"/>
    <property type="molecule type" value="Genomic_DNA"/>
</dbReference>
<comment type="caution">
    <text evidence="1">The sequence shown here is derived from an EMBL/GenBank/DDBJ whole genome shotgun (WGS) entry which is preliminary data.</text>
</comment>
<sequence length="72" mass="7711">MKSVVYVLCVIGDISEISVGLQCLPGRCRHCPRPHDGGACECGIRLGHFLAFLPPTSFETITNNSIPILDAA</sequence>
<protein>
    <submittedName>
        <fullName evidence="1">Uncharacterized protein</fullName>
    </submittedName>
</protein>
<reference evidence="1" key="1">
    <citation type="submission" date="2024-02" db="EMBL/GenBank/DDBJ databases">
        <title>Metagenome Assembled Genome of Zalaria obscura JY119.</title>
        <authorList>
            <person name="Vighnesh L."/>
            <person name="Jagadeeshwari U."/>
            <person name="Venkata Ramana C."/>
            <person name="Sasikala C."/>
        </authorList>
    </citation>
    <scope>NUCLEOTIDE SEQUENCE</scope>
    <source>
        <strain evidence="1">JY119</strain>
    </source>
</reference>
<organism evidence="1 2">
    <name type="scientific">Zalaria obscura</name>
    <dbReference type="NCBI Taxonomy" id="2024903"/>
    <lineage>
        <taxon>Eukaryota</taxon>
        <taxon>Fungi</taxon>
        <taxon>Dikarya</taxon>
        <taxon>Ascomycota</taxon>
        <taxon>Pezizomycotina</taxon>
        <taxon>Dothideomycetes</taxon>
        <taxon>Dothideomycetidae</taxon>
        <taxon>Dothideales</taxon>
        <taxon>Zalariaceae</taxon>
        <taxon>Zalaria</taxon>
    </lineage>
</organism>
<accession>A0ACC3S2N7</accession>
<evidence type="ECO:0000313" key="1">
    <source>
        <dbReference type="EMBL" id="KAK8192538.1"/>
    </source>
</evidence>
<evidence type="ECO:0000313" key="2">
    <source>
        <dbReference type="Proteomes" id="UP001320706"/>
    </source>
</evidence>
<keyword evidence="2" id="KW-1185">Reference proteome</keyword>
<name>A0ACC3S2N7_9PEZI</name>